<dbReference type="PANTHER" id="PTHR21337:SF0">
    <property type="entry name" value="PHOSPHO-2-DEHYDRO-3-DEOXYHEPTONATE ALDOLASE"/>
    <property type="match status" value="1"/>
</dbReference>
<feature type="binding site" evidence="3">
    <location>
        <begin position="276"/>
        <end position="277"/>
    </location>
    <ligand>
        <name>phosphoenolpyruvate</name>
        <dbReference type="ChEBI" id="CHEBI:58702"/>
    </ligand>
</feature>
<protein>
    <recommendedName>
        <fullName evidence="4">Phospho-2-dehydro-3-deoxyheptonate aldolase</fullName>
        <ecNumber evidence="4">2.5.1.54</ecNumber>
    </recommendedName>
</protein>
<dbReference type="GO" id="GO:0009073">
    <property type="term" value="P:aromatic amino acid family biosynthetic process"/>
    <property type="evidence" value="ECO:0007669"/>
    <property type="project" value="UniProtKB-KW"/>
</dbReference>
<dbReference type="UniPathway" id="UPA00053">
    <property type="reaction ID" value="UER00084"/>
</dbReference>
<comment type="pathway">
    <text evidence="4">Metabolic intermediate biosynthesis; chorismate biosynthesis; chorismate from D-erythrose 4-phosphate and phosphoenolpyruvate: step 1/7.</text>
</comment>
<keyword evidence="2 4" id="KW-0808">Transferase</keyword>
<keyword evidence="4" id="KW-0028">Amino-acid biosynthesis</keyword>
<feature type="binding site" evidence="3">
    <location>
        <position position="330"/>
    </location>
    <ligand>
        <name>phosphoenolpyruvate</name>
        <dbReference type="ChEBI" id="CHEBI:58702"/>
    </ligand>
</feature>
<feature type="binding site" evidence="3">
    <location>
        <position position="362"/>
    </location>
    <ligand>
        <name>Mn(2+)</name>
        <dbReference type="ChEBI" id="CHEBI:29035"/>
    </ligand>
</feature>
<evidence type="ECO:0000256" key="3">
    <source>
        <dbReference type="PIRSR" id="PIRSR602480-1"/>
    </source>
</evidence>
<feature type="binding site" evidence="3">
    <location>
        <position position="434"/>
    </location>
    <ligand>
        <name>Mn(2+)</name>
        <dbReference type="ChEBI" id="CHEBI:29035"/>
    </ligand>
</feature>
<feature type="binding site" evidence="3">
    <location>
        <position position="120"/>
    </location>
    <ligand>
        <name>phosphoenolpyruvate</name>
        <dbReference type="ChEBI" id="CHEBI:58702"/>
    </ligand>
</feature>
<evidence type="ECO:0000256" key="2">
    <source>
        <dbReference type="ARBA" id="ARBA00022679"/>
    </source>
</evidence>
<organism evidence="5 6">
    <name type="scientific">Mycetocola reblochoni REB411</name>
    <dbReference type="NCBI Taxonomy" id="1255698"/>
    <lineage>
        <taxon>Bacteria</taxon>
        <taxon>Bacillati</taxon>
        <taxon>Actinomycetota</taxon>
        <taxon>Actinomycetes</taxon>
        <taxon>Micrococcales</taxon>
        <taxon>Microbacteriaceae</taxon>
        <taxon>Mycetocola</taxon>
    </lineage>
</organism>
<evidence type="ECO:0000256" key="4">
    <source>
        <dbReference type="RuleBase" id="RU363071"/>
    </source>
</evidence>
<keyword evidence="3" id="KW-0104">Cadmium</keyword>
<feature type="binding site" evidence="3">
    <location>
        <position position="299"/>
    </location>
    <ligand>
        <name>phosphoenolpyruvate</name>
        <dbReference type="ChEBI" id="CHEBI:58702"/>
    </ligand>
</feature>
<evidence type="ECO:0000313" key="6">
    <source>
        <dbReference type="Proteomes" id="UP000196778"/>
    </source>
</evidence>
<dbReference type="InterPro" id="IPR002480">
    <property type="entry name" value="DAHP_synth_2"/>
</dbReference>
<name>A0A1R4J6X9_9MICO</name>
<feature type="binding site" evidence="3">
    <location>
        <position position="404"/>
    </location>
    <ligand>
        <name>Mn(2+)</name>
        <dbReference type="ChEBI" id="CHEBI:29035"/>
    </ligand>
</feature>
<dbReference type="NCBIfam" id="TIGR01358">
    <property type="entry name" value="DAHP_synth_II"/>
    <property type="match status" value="1"/>
</dbReference>
<dbReference type="EMBL" id="FUKR01000032">
    <property type="protein sequence ID" value="SJN27861.1"/>
    <property type="molecule type" value="Genomic_DNA"/>
</dbReference>
<evidence type="ECO:0000256" key="1">
    <source>
        <dbReference type="ARBA" id="ARBA00008911"/>
    </source>
</evidence>
<dbReference type="Pfam" id="PF01474">
    <property type="entry name" value="DAHP_synth_2"/>
    <property type="match status" value="1"/>
</dbReference>
<accession>A0A1R4J6X9</accession>
<gene>
    <name evidence="5" type="ORF">FM119_05895</name>
</gene>
<dbReference type="GO" id="GO:0009423">
    <property type="term" value="P:chorismate biosynthetic process"/>
    <property type="evidence" value="ECO:0007669"/>
    <property type="project" value="UniProtKB-UniPathway"/>
</dbReference>
<sequence length="455" mass="50284">MSHNAPLSDVPLSDVLAGLDEWMSLPIKQQPNWPDPVRVARVRQELATQPPLVFAGEVDQLRERLAAAAAGKAFVLQGGDCAETFEGATADNIRNRVKTILQMAVILTYGASTPVVKMGRMAGQFAKPRSSDSETRDGVTLPAYRGDIVNGYDFTEQSRTPDPQRILDGYHMASSTLNLVRAFTQGGFADLREVHSWNSGFAATPANQRYERVAKEIDRAIKFMEAAGADFDALKRVEFYTGHEALLMDYERPMTRVDSRTHQPYNTSSHFLWIGERTRDLDGAHVDFLSRVRNPIGVKLGPSTTPDTMRELVERLDPHREPGRLTFITRMGAGKIRDALPPLLEAAAGLESTPLWVTDPMHGNGITTPSGYKTRRFDDVVDEVTGFFESHRAAGTHPGGIHVELTGDDVTECLGGSEHIDEETLSTRYESLCDPRLNHKQSLELAFLVAEQLSA</sequence>
<reference evidence="6" key="1">
    <citation type="submission" date="2017-02" db="EMBL/GenBank/DDBJ databases">
        <authorList>
            <person name="Dridi B."/>
        </authorList>
    </citation>
    <scope>NUCLEOTIDE SEQUENCE [LARGE SCALE GENOMIC DNA]</scope>
    <source>
        <strain evidence="6">EB411</strain>
    </source>
</reference>
<comment type="cofactor">
    <cofactor evidence="3">
        <name>Mn(2+)</name>
        <dbReference type="ChEBI" id="CHEBI:29035"/>
    </cofactor>
    <cofactor evidence="3">
        <name>Co(2+)</name>
        <dbReference type="ChEBI" id="CHEBI:48828"/>
    </cofactor>
    <cofactor evidence="3">
        <name>Cd(2+)</name>
        <dbReference type="ChEBI" id="CHEBI:48775"/>
    </cofactor>
    <text evidence="3">Binds 1 divalent cation per subunit. The enzyme is active with manganese, cobalt or cadmium ions.</text>
</comment>
<comment type="similarity">
    <text evidence="1 4">Belongs to the class-II DAHP synthase family.</text>
</comment>
<dbReference type="GO" id="GO:0003849">
    <property type="term" value="F:3-deoxy-7-phosphoheptulonate synthase activity"/>
    <property type="evidence" value="ECO:0007669"/>
    <property type="project" value="UniProtKB-EC"/>
</dbReference>
<keyword evidence="4" id="KW-0057">Aromatic amino acid biosynthesis</keyword>
<dbReference type="SUPFAM" id="SSF51569">
    <property type="entry name" value="Aldolase"/>
    <property type="match status" value="1"/>
</dbReference>
<feature type="binding site" evidence="3">
    <location>
        <position position="81"/>
    </location>
    <ligand>
        <name>Mn(2+)</name>
        <dbReference type="ChEBI" id="CHEBI:29035"/>
    </ligand>
</feature>
<evidence type="ECO:0000313" key="5">
    <source>
        <dbReference type="EMBL" id="SJN27861.1"/>
    </source>
</evidence>
<dbReference type="Proteomes" id="UP000196778">
    <property type="component" value="Unassembled WGS sequence"/>
</dbReference>
<comment type="catalytic activity">
    <reaction evidence="4">
        <text>D-erythrose 4-phosphate + phosphoenolpyruvate + H2O = 7-phospho-2-dehydro-3-deoxy-D-arabino-heptonate + phosphate</text>
        <dbReference type="Rhea" id="RHEA:14717"/>
        <dbReference type="ChEBI" id="CHEBI:15377"/>
        <dbReference type="ChEBI" id="CHEBI:16897"/>
        <dbReference type="ChEBI" id="CHEBI:43474"/>
        <dbReference type="ChEBI" id="CHEBI:58394"/>
        <dbReference type="ChEBI" id="CHEBI:58702"/>
        <dbReference type="EC" id="2.5.1.54"/>
    </reaction>
</comment>
<dbReference type="PANTHER" id="PTHR21337">
    <property type="entry name" value="PHOSPHO-2-DEHYDRO-3-DEOXYHEPTONATE ALDOLASE 1, 2"/>
    <property type="match status" value="1"/>
</dbReference>
<keyword evidence="3" id="KW-0464">Manganese</keyword>
<proteinExistence type="inferred from homology"/>
<dbReference type="GO" id="GO:0008652">
    <property type="term" value="P:amino acid biosynthetic process"/>
    <property type="evidence" value="ECO:0007669"/>
    <property type="project" value="UniProtKB-KW"/>
</dbReference>
<dbReference type="InterPro" id="IPR013785">
    <property type="entry name" value="Aldolase_TIM"/>
</dbReference>
<keyword evidence="6" id="KW-1185">Reference proteome</keyword>
<dbReference type="Gene3D" id="3.20.20.70">
    <property type="entry name" value="Aldolase class I"/>
    <property type="match status" value="1"/>
</dbReference>
<keyword evidence="3" id="KW-0170">Cobalt</keyword>
<dbReference type="EC" id="2.5.1.54" evidence="4"/>
<dbReference type="AlphaFoldDB" id="A0A1R4J6X9"/>